<comment type="catalytic activity">
    <reaction evidence="4">
        <text>a monoacylglycerol + H2O = glycerol + a fatty acid + H(+)</text>
        <dbReference type="Rhea" id="RHEA:15245"/>
        <dbReference type="ChEBI" id="CHEBI:15377"/>
        <dbReference type="ChEBI" id="CHEBI:15378"/>
        <dbReference type="ChEBI" id="CHEBI:17408"/>
        <dbReference type="ChEBI" id="CHEBI:17754"/>
        <dbReference type="ChEBI" id="CHEBI:28868"/>
    </reaction>
</comment>
<dbReference type="GO" id="GO:0006629">
    <property type="term" value="P:lipid metabolic process"/>
    <property type="evidence" value="ECO:0007669"/>
    <property type="project" value="InterPro"/>
</dbReference>
<organism evidence="6 7">
    <name type="scientific">Tricholomella constricta</name>
    <dbReference type="NCBI Taxonomy" id="117010"/>
    <lineage>
        <taxon>Eukaryota</taxon>
        <taxon>Fungi</taxon>
        <taxon>Dikarya</taxon>
        <taxon>Basidiomycota</taxon>
        <taxon>Agaricomycotina</taxon>
        <taxon>Agaricomycetes</taxon>
        <taxon>Agaricomycetidae</taxon>
        <taxon>Agaricales</taxon>
        <taxon>Tricholomatineae</taxon>
        <taxon>Lyophyllaceae</taxon>
        <taxon>Tricholomella</taxon>
    </lineage>
</organism>
<proteinExistence type="inferred from homology"/>
<dbReference type="EMBL" id="JAACJP010000017">
    <property type="protein sequence ID" value="KAF5379048.1"/>
    <property type="molecule type" value="Genomic_DNA"/>
</dbReference>
<evidence type="ECO:0000256" key="3">
    <source>
        <dbReference type="ARBA" id="ARBA00047591"/>
    </source>
</evidence>
<feature type="domain" description="Fungal lipase-type" evidence="5">
    <location>
        <begin position="123"/>
        <end position="245"/>
    </location>
</feature>
<dbReference type="Pfam" id="PF01764">
    <property type="entry name" value="Lipase_3"/>
    <property type="match status" value="1"/>
</dbReference>
<dbReference type="InterPro" id="IPR029058">
    <property type="entry name" value="AB_hydrolase_fold"/>
</dbReference>
<dbReference type="SUPFAM" id="SSF53474">
    <property type="entry name" value="alpha/beta-Hydrolases"/>
    <property type="match status" value="1"/>
</dbReference>
<comment type="similarity">
    <text evidence="2">Belongs to the AB hydrolase superfamily. Lipase family. Class 3 subfamily.</text>
</comment>
<reference evidence="6 7" key="1">
    <citation type="journal article" date="2020" name="ISME J.">
        <title>Uncovering the hidden diversity of litter-decomposition mechanisms in mushroom-forming fungi.</title>
        <authorList>
            <person name="Floudas D."/>
            <person name="Bentzer J."/>
            <person name="Ahren D."/>
            <person name="Johansson T."/>
            <person name="Persson P."/>
            <person name="Tunlid A."/>
        </authorList>
    </citation>
    <scope>NUCLEOTIDE SEQUENCE [LARGE SCALE GENOMIC DNA]</scope>
    <source>
        <strain evidence="6 7">CBS 661.87</strain>
    </source>
</reference>
<keyword evidence="1" id="KW-1015">Disulfide bond</keyword>
<dbReference type="InterPro" id="IPR002921">
    <property type="entry name" value="Fungal_lipase-type"/>
</dbReference>
<dbReference type="AlphaFoldDB" id="A0A8H5H965"/>
<evidence type="ECO:0000259" key="5">
    <source>
        <dbReference type="Pfam" id="PF01764"/>
    </source>
</evidence>
<comment type="caution">
    <text evidence="6">The sequence shown here is derived from an EMBL/GenBank/DDBJ whole genome shotgun (WGS) entry which is preliminary data.</text>
</comment>
<dbReference type="PANTHER" id="PTHR45856">
    <property type="entry name" value="ALPHA/BETA-HYDROLASES SUPERFAMILY PROTEIN"/>
    <property type="match status" value="1"/>
</dbReference>
<name>A0A8H5H965_9AGAR</name>
<protein>
    <recommendedName>
        <fullName evidence="5">Fungal lipase-type domain-containing protein</fullName>
    </recommendedName>
</protein>
<evidence type="ECO:0000256" key="1">
    <source>
        <dbReference type="ARBA" id="ARBA00023157"/>
    </source>
</evidence>
<evidence type="ECO:0000313" key="7">
    <source>
        <dbReference type="Proteomes" id="UP000565441"/>
    </source>
</evidence>
<dbReference type="CDD" id="cd00519">
    <property type="entry name" value="Lipase_3"/>
    <property type="match status" value="1"/>
</dbReference>
<sequence>MLWKPKYALTEEQRRMYASEKLTNFRSISKALATRSSYGLTSADRVSPEIETELAELGQFAEVAYSMVPLDFLFQNITTLLERDFPLEGYHTLQDAILVSSVEGSVGHLPSFVVYRPSIKQLVVAISGTSSVELALHDLRALKHRHPSHRGYAHSGFWALYKGIKPLLLDAIRKGLECHEVTELAITGHSMGGSISYLLCMDLLAGDGVTDLPLSSGLSLKLAVFGAPRTGDASLVEYWRELVAAYKTSHGSEKMTEYSVKAYNDGKLLPPFYVLIMTRILGAGVPALPPSQLGYQHFAKEPLYLDRTRLYRVPSSESEHSTFTAAPPATDELRSLEFPRGGHNYYNKRDFERLCRRIRWLDKVDPDISGWEERYRKKFATLHA</sequence>
<dbReference type="OrthoDB" id="426718at2759"/>
<comment type="catalytic activity">
    <reaction evidence="3">
        <text>a diacylglycerol + H2O = a monoacylglycerol + a fatty acid + H(+)</text>
        <dbReference type="Rhea" id="RHEA:32731"/>
        <dbReference type="ChEBI" id="CHEBI:15377"/>
        <dbReference type="ChEBI" id="CHEBI:15378"/>
        <dbReference type="ChEBI" id="CHEBI:17408"/>
        <dbReference type="ChEBI" id="CHEBI:18035"/>
        <dbReference type="ChEBI" id="CHEBI:28868"/>
    </reaction>
</comment>
<dbReference type="InterPro" id="IPR051218">
    <property type="entry name" value="Sec_MonoDiacylglyc_Lipase"/>
</dbReference>
<accession>A0A8H5H965</accession>
<evidence type="ECO:0000256" key="4">
    <source>
        <dbReference type="ARBA" id="ARBA00048461"/>
    </source>
</evidence>
<dbReference type="Proteomes" id="UP000565441">
    <property type="component" value="Unassembled WGS sequence"/>
</dbReference>
<evidence type="ECO:0000313" key="6">
    <source>
        <dbReference type="EMBL" id="KAF5379048.1"/>
    </source>
</evidence>
<gene>
    <name evidence="6" type="ORF">D9615_005961</name>
</gene>
<dbReference type="PANTHER" id="PTHR45856:SF24">
    <property type="entry name" value="FUNGAL LIPASE-LIKE DOMAIN-CONTAINING PROTEIN"/>
    <property type="match status" value="1"/>
</dbReference>
<keyword evidence="7" id="KW-1185">Reference proteome</keyword>
<evidence type="ECO:0000256" key="2">
    <source>
        <dbReference type="ARBA" id="ARBA00043996"/>
    </source>
</evidence>
<dbReference type="Gene3D" id="3.40.50.1820">
    <property type="entry name" value="alpha/beta hydrolase"/>
    <property type="match status" value="1"/>
</dbReference>